<comment type="caution">
    <text evidence="1">The sequence shown here is derived from an EMBL/GenBank/DDBJ whole genome shotgun (WGS) entry which is preliminary data.</text>
</comment>
<evidence type="ECO:0000313" key="2">
    <source>
        <dbReference type="Proteomes" id="UP000634136"/>
    </source>
</evidence>
<protein>
    <submittedName>
        <fullName evidence="1">Uncharacterized protein</fullName>
    </submittedName>
</protein>
<gene>
    <name evidence="1" type="ORF">G2W53_024585</name>
</gene>
<keyword evidence="2" id="KW-1185">Reference proteome</keyword>
<sequence>MAMKNIWHPSADLQKAQLLKQHRSE</sequence>
<reference evidence="1" key="1">
    <citation type="submission" date="2020-09" db="EMBL/GenBank/DDBJ databases">
        <title>Genome-Enabled Discovery of Anthraquinone Biosynthesis in Senna tora.</title>
        <authorList>
            <person name="Kang S.-H."/>
            <person name="Pandey R.P."/>
            <person name="Lee C.-M."/>
            <person name="Sim J.-S."/>
            <person name="Jeong J.-T."/>
            <person name="Choi B.-S."/>
            <person name="Jung M."/>
            <person name="Ginzburg D."/>
            <person name="Zhao K."/>
            <person name="Won S.Y."/>
            <person name="Oh T.-J."/>
            <person name="Yu Y."/>
            <person name="Kim N.-H."/>
            <person name="Lee O.R."/>
            <person name="Lee T.-H."/>
            <person name="Bashyal P."/>
            <person name="Kim T.-S."/>
            <person name="Lee W.-H."/>
            <person name="Kawkins C."/>
            <person name="Kim C.-K."/>
            <person name="Kim J.S."/>
            <person name="Ahn B.O."/>
            <person name="Rhee S.Y."/>
            <person name="Sohng J.K."/>
        </authorList>
    </citation>
    <scope>NUCLEOTIDE SEQUENCE</scope>
    <source>
        <tissue evidence="1">Leaf</tissue>
    </source>
</reference>
<organism evidence="1 2">
    <name type="scientific">Senna tora</name>
    <dbReference type="NCBI Taxonomy" id="362788"/>
    <lineage>
        <taxon>Eukaryota</taxon>
        <taxon>Viridiplantae</taxon>
        <taxon>Streptophyta</taxon>
        <taxon>Embryophyta</taxon>
        <taxon>Tracheophyta</taxon>
        <taxon>Spermatophyta</taxon>
        <taxon>Magnoliopsida</taxon>
        <taxon>eudicotyledons</taxon>
        <taxon>Gunneridae</taxon>
        <taxon>Pentapetalae</taxon>
        <taxon>rosids</taxon>
        <taxon>fabids</taxon>
        <taxon>Fabales</taxon>
        <taxon>Fabaceae</taxon>
        <taxon>Caesalpinioideae</taxon>
        <taxon>Cassia clade</taxon>
        <taxon>Senna</taxon>
    </lineage>
</organism>
<dbReference type="AlphaFoldDB" id="A0A834TDM8"/>
<dbReference type="EMBL" id="JAAIUW010000008">
    <property type="protein sequence ID" value="KAF7819130.1"/>
    <property type="molecule type" value="Genomic_DNA"/>
</dbReference>
<accession>A0A834TDM8</accession>
<evidence type="ECO:0000313" key="1">
    <source>
        <dbReference type="EMBL" id="KAF7819130.1"/>
    </source>
</evidence>
<name>A0A834TDM8_9FABA</name>
<proteinExistence type="predicted"/>
<dbReference type="Proteomes" id="UP000634136">
    <property type="component" value="Unassembled WGS sequence"/>
</dbReference>